<keyword evidence="3 8" id="KW-0313">Glucose metabolism</keyword>
<evidence type="ECO:0000256" key="5">
    <source>
        <dbReference type="ARBA" id="ARBA00023002"/>
    </source>
</evidence>
<dbReference type="EnsemblMetazoa" id="CLYHEMT015159.1">
    <property type="protein sequence ID" value="CLYHEMP015159.1"/>
    <property type="gene ID" value="CLYHEMG015159"/>
</dbReference>
<keyword evidence="5 8" id="KW-0560">Oxidoreductase</keyword>
<dbReference type="Gene3D" id="3.40.50.720">
    <property type="entry name" value="NAD(P)-binding Rossmann-like Domain"/>
    <property type="match status" value="1"/>
</dbReference>
<accession>A0A7M5WZW9</accession>
<dbReference type="PROSITE" id="PS00069">
    <property type="entry name" value="G6P_DEHYDROGENASE"/>
    <property type="match status" value="1"/>
</dbReference>
<evidence type="ECO:0000256" key="6">
    <source>
        <dbReference type="ARBA" id="ARBA00023277"/>
    </source>
</evidence>
<dbReference type="GO" id="GO:0004345">
    <property type="term" value="F:glucose-6-phosphate dehydrogenase activity"/>
    <property type="evidence" value="ECO:0007669"/>
    <property type="project" value="UniProtKB-EC"/>
</dbReference>
<protein>
    <recommendedName>
        <fullName evidence="8">Glucose-6-phosphate 1-dehydrogenase</fullName>
        <ecNumber evidence="8">1.1.1.49</ecNumber>
    </recommendedName>
</protein>
<dbReference type="NCBIfam" id="TIGR00871">
    <property type="entry name" value="zwf"/>
    <property type="match status" value="1"/>
</dbReference>
<dbReference type="PANTHER" id="PTHR23429">
    <property type="entry name" value="GLUCOSE-6-PHOSPHATE 1-DEHYDROGENASE G6PD"/>
    <property type="match status" value="1"/>
</dbReference>
<comment type="catalytic activity">
    <reaction evidence="7">
        <text>D-glucose 6-phosphate + NADP(+) = 6-phospho-D-glucono-1,5-lactone + NADPH + H(+)</text>
        <dbReference type="Rhea" id="RHEA:15841"/>
        <dbReference type="ChEBI" id="CHEBI:15378"/>
        <dbReference type="ChEBI" id="CHEBI:57783"/>
        <dbReference type="ChEBI" id="CHEBI:57955"/>
        <dbReference type="ChEBI" id="CHEBI:58349"/>
        <dbReference type="ChEBI" id="CHEBI:61548"/>
        <dbReference type="EC" id="1.1.1.49"/>
    </reaction>
    <physiologicalReaction direction="left-to-right" evidence="7">
        <dbReference type="Rhea" id="RHEA:15842"/>
    </physiologicalReaction>
</comment>
<dbReference type="InterPro" id="IPR001282">
    <property type="entry name" value="G6P_DH"/>
</dbReference>
<dbReference type="Pfam" id="PF00479">
    <property type="entry name" value="G6PD_N"/>
    <property type="match status" value="1"/>
</dbReference>
<dbReference type="GO" id="GO:0005829">
    <property type="term" value="C:cytosol"/>
    <property type="evidence" value="ECO:0007669"/>
    <property type="project" value="TreeGrafter"/>
</dbReference>
<dbReference type="InterPro" id="IPR022675">
    <property type="entry name" value="G6P_DH_C"/>
</dbReference>
<reference evidence="11" key="1">
    <citation type="submission" date="2021-01" db="UniProtKB">
        <authorList>
            <consortium name="EnsemblMetazoa"/>
        </authorList>
    </citation>
    <scope>IDENTIFICATION</scope>
</reference>
<dbReference type="UniPathway" id="UPA00115">
    <property type="reaction ID" value="UER00408"/>
</dbReference>
<dbReference type="RefSeq" id="XP_066917929.1">
    <property type="nucleotide sequence ID" value="XM_067061828.1"/>
</dbReference>
<evidence type="ECO:0000313" key="11">
    <source>
        <dbReference type="EnsemblMetazoa" id="CLYHEMP015159.1"/>
    </source>
</evidence>
<dbReference type="GO" id="GO:0006006">
    <property type="term" value="P:glucose metabolic process"/>
    <property type="evidence" value="ECO:0007669"/>
    <property type="project" value="UniProtKB-KW"/>
</dbReference>
<evidence type="ECO:0000256" key="3">
    <source>
        <dbReference type="ARBA" id="ARBA00022526"/>
    </source>
</evidence>
<dbReference type="PIRSF" id="PIRSF000110">
    <property type="entry name" value="G6PD"/>
    <property type="match status" value="1"/>
</dbReference>
<organism evidence="11 12">
    <name type="scientific">Clytia hemisphaerica</name>
    <dbReference type="NCBI Taxonomy" id="252671"/>
    <lineage>
        <taxon>Eukaryota</taxon>
        <taxon>Metazoa</taxon>
        <taxon>Cnidaria</taxon>
        <taxon>Hydrozoa</taxon>
        <taxon>Hydroidolina</taxon>
        <taxon>Leptothecata</taxon>
        <taxon>Obeliida</taxon>
        <taxon>Clytiidae</taxon>
        <taxon>Clytia</taxon>
    </lineage>
</organism>
<dbReference type="PRINTS" id="PR00079">
    <property type="entry name" value="G6PDHDRGNASE"/>
</dbReference>
<proteinExistence type="inferred from homology"/>
<evidence type="ECO:0000256" key="2">
    <source>
        <dbReference type="ARBA" id="ARBA00009975"/>
    </source>
</evidence>
<evidence type="ECO:0000256" key="8">
    <source>
        <dbReference type="RuleBase" id="RU362120"/>
    </source>
</evidence>
<dbReference type="GO" id="GO:0009051">
    <property type="term" value="P:pentose-phosphate shunt, oxidative branch"/>
    <property type="evidence" value="ECO:0007669"/>
    <property type="project" value="TreeGrafter"/>
</dbReference>
<dbReference type="EC" id="1.1.1.49" evidence="8"/>
<feature type="domain" description="Glucose-6-phosphate dehydrogenase C-terminal" evidence="10">
    <location>
        <begin position="208"/>
        <end position="498"/>
    </location>
</feature>
<dbReference type="GeneID" id="136805249"/>
<evidence type="ECO:0000256" key="7">
    <source>
        <dbReference type="ARBA" id="ARBA00047696"/>
    </source>
</evidence>
<keyword evidence="6 8" id="KW-0119">Carbohydrate metabolism</keyword>
<sequence length="512" mass="58829">MAESAKPMGREESVPDLKTYVAQKKDVKCVVLLGASGDLAKKKIYPTLWELFKHDWLPAHTFFVGYARSKITVDEIRRRCEQYLKVSEAQKEKLEEFWKVNSYVAGGYDDPEGYKALNDHIRMKETTAKSDRIFYLALPPSVFIPVTQKLHDHCESQTGWTRIVIEKPFGKDSASSAVLSDHLSSIFKENQIYRIDHYLGKEMVQNLMVLRFANRLFTPLFNRDNIASVTITFKENIGTYGRGGYYDEFGVIRDIMQNHITQVLCLTAMEKPASKDADDIRNEKLKVLKCIKPLTMDDIVLGQYSGNPDGKGDEKFGYSDDATVPKGSKTPTFACAVVNIQNERWDGVPFILKCGKALNEKKGEIRIQFRDVPGDIFDGETVRNELVIRVQPKEAVYFKMMTKKPGMFINPLETELDLSYSARYKDVHMPDAYDRLLLDVFYGSQLNFVRSDELAEAWRIFTPILHEYESKPEHQPIKYQFGSRGPKEADELARKHGFIYSGTYKWENVYNK</sequence>
<dbReference type="Proteomes" id="UP000594262">
    <property type="component" value="Unplaced"/>
</dbReference>
<name>A0A7M5WZW9_9CNID</name>
<comment type="function">
    <text evidence="8">Catalyzes the rate-limiting step of the oxidative pentose-phosphate pathway, which represents a route for the dissimilation of carbohydrates besides glycolysis.</text>
</comment>
<evidence type="ECO:0000313" key="12">
    <source>
        <dbReference type="Proteomes" id="UP000594262"/>
    </source>
</evidence>
<evidence type="ECO:0000259" key="10">
    <source>
        <dbReference type="Pfam" id="PF02781"/>
    </source>
</evidence>
<keyword evidence="12" id="KW-1185">Reference proteome</keyword>
<comment type="pathway">
    <text evidence="1 8">Carbohydrate degradation; pentose phosphate pathway; D-ribulose 5-phosphate from D-glucose 6-phosphate (oxidative stage): step 1/3.</text>
</comment>
<evidence type="ECO:0000259" key="9">
    <source>
        <dbReference type="Pfam" id="PF00479"/>
    </source>
</evidence>
<dbReference type="Pfam" id="PF02781">
    <property type="entry name" value="G6PD_C"/>
    <property type="match status" value="1"/>
</dbReference>
<evidence type="ECO:0000256" key="1">
    <source>
        <dbReference type="ARBA" id="ARBA00004937"/>
    </source>
</evidence>
<dbReference type="InterPro" id="IPR019796">
    <property type="entry name" value="G6P_DH_AS"/>
</dbReference>
<dbReference type="AlphaFoldDB" id="A0A7M5WZW9"/>
<dbReference type="HAMAP" id="MF_00966">
    <property type="entry name" value="G6PD"/>
    <property type="match status" value="1"/>
</dbReference>
<dbReference type="OrthoDB" id="60984at2759"/>
<dbReference type="GO" id="GO:0050661">
    <property type="term" value="F:NADP binding"/>
    <property type="evidence" value="ECO:0007669"/>
    <property type="project" value="InterPro"/>
</dbReference>
<feature type="domain" description="Glucose-6-phosphate dehydrogenase NAD-binding" evidence="9">
    <location>
        <begin position="31"/>
        <end position="206"/>
    </location>
</feature>
<keyword evidence="4 8" id="KW-0521">NADP</keyword>
<comment type="similarity">
    <text evidence="2 8">Belongs to the glucose-6-phosphate dehydrogenase family.</text>
</comment>
<dbReference type="PANTHER" id="PTHR23429:SF0">
    <property type="entry name" value="GLUCOSE-6-PHOSPHATE 1-DEHYDROGENASE"/>
    <property type="match status" value="1"/>
</dbReference>
<evidence type="ECO:0000256" key="4">
    <source>
        <dbReference type="ARBA" id="ARBA00022857"/>
    </source>
</evidence>
<dbReference type="InterPro" id="IPR036291">
    <property type="entry name" value="NAD(P)-bd_dom_sf"/>
</dbReference>
<dbReference type="SUPFAM" id="SSF55347">
    <property type="entry name" value="Glyceraldehyde-3-phosphate dehydrogenase-like, C-terminal domain"/>
    <property type="match status" value="1"/>
</dbReference>
<dbReference type="SUPFAM" id="SSF51735">
    <property type="entry name" value="NAD(P)-binding Rossmann-fold domains"/>
    <property type="match status" value="1"/>
</dbReference>
<dbReference type="InterPro" id="IPR022674">
    <property type="entry name" value="G6P_DH_NAD-bd"/>
</dbReference>
<dbReference type="Gene3D" id="3.30.360.10">
    <property type="entry name" value="Dihydrodipicolinate Reductase, domain 2"/>
    <property type="match status" value="1"/>
</dbReference>
<dbReference type="FunFam" id="3.40.50.720:FF:000111">
    <property type="entry name" value="Glucose-6-phosphate 1-dehydrogenase"/>
    <property type="match status" value="1"/>
</dbReference>